<keyword evidence="1 2" id="KW-0378">Hydrolase</keyword>
<proteinExistence type="predicted"/>
<dbReference type="Gene3D" id="1.50.10.10">
    <property type="match status" value="1"/>
</dbReference>
<dbReference type="Pfam" id="PF07470">
    <property type="entry name" value="Glyco_hydro_88"/>
    <property type="match status" value="1"/>
</dbReference>
<protein>
    <submittedName>
        <fullName evidence="2">Unsaturated rhamnogalacturonyl hydrolase</fullName>
    </submittedName>
</protein>
<organism evidence="2 3">
    <name type="scientific">Pseudarcicella hirudinis</name>
    <dbReference type="NCBI Taxonomy" id="1079859"/>
    <lineage>
        <taxon>Bacteria</taxon>
        <taxon>Pseudomonadati</taxon>
        <taxon>Bacteroidota</taxon>
        <taxon>Cytophagia</taxon>
        <taxon>Cytophagales</taxon>
        <taxon>Flectobacillaceae</taxon>
        <taxon>Pseudarcicella</taxon>
    </lineage>
</organism>
<dbReference type="RefSeq" id="WP_310586972.1">
    <property type="nucleotide sequence ID" value="NZ_FOXH01000016.1"/>
</dbReference>
<dbReference type="SUPFAM" id="SSF52317">
    <property type="entry name" value="Class I glutamine amidotransferase-like"/>
    <property type="match status" value="1"/>
</dbReference>
<dbReference type="InterPro" id="IPR008928">
    <property type="entry name" value="6-hairpin_glycosidase_sf"/>
</dbReference>
<dbReference type="Proteomes" id="UP000199306">
    <property type="component" value="Unassembled WGS sequence"/>
</dbReference>
<evidence type="ECO:0000313" key="3">
    <source>
        <dbReference type="Proteomes" id="UP000199306"/>
    </source>
</evidence>
<evidence type="ECO:0000313" key="2">
    <source>
        <dbReference type="EMBL" id="SFQ36624.1"/>
    </source>
</evidence>
<dbReference type="PANTHER" id="PTHR33886:SF8">
    <property type="entry name" value="UNSATURATED RHAMNOGALACTURONAN HYDROLASE (EUROFUNG)"/>
    <property type="match status" value="1"/>
</dbReference>
<dbReference type="GO" id="GO:0005975">
    <property type="term" value="P:carbohydrate metabolic process"/>
    <property type="evidence" value="ECO:0007669"/>
    <property type="project" value="InterPro"/>
</dbReference>
<reference evidence="2 3" key="1">
    <citation type="submission" date="2016-10" db="EMBL/GenBank/DDBJ databases">
        <authorList>
            <person name="de Groot N.N."/>
        </authorList>
    </citation>
    <scope>NUCLEOTIDE SEQUENCE [LARGE SCALE GENOMIC DNA]</scope>
    <source>
        <strain evidence="3">E92,LMG 26720,CCM 7988</strain>
    </source>
</reference>
<dbReference type="AlphaFoldDB" id="A0A1I5XXH2"/>
<dbReference type="InterPro" id="IPR010905">
    <property type="entry name" value="Glyco_hydro_88"/>
</dbReference>
<keyword evidence="3" id="KW-1185">Reference proteome</keyword>
<dbReference type="Gene3D" id="3.40.50.880">
    <property type="match status" value="1"/>
</dbReference>
<dbReference type="EMBL" id="FOXH01000016">
    <property type="protein sequence ID" value="SFQ36624.1"/>
    <property type="molecule type" value="Genomic_DNA"/>
</dbReference>
<evidence type="ECO:0000256" key="1">
    <source>
        <dbReference type="ARBA" id="ARBA00022801"/>
    </source>
</evidence>
<dbReference type="PANTHER" id="PTHR33886">
    <property type="entry name" value="UNSATURATED RHAMNOGALACTURONAN HYDROLASE (EUROFUNG)"/>
    <property type="match status" value="1"/>
</dbReference>
<dbReference type="GO" id="GO:0016787">
    <property type="term" value="F:hydrolase activity"/>
    <property type="evidence" value="ECO:0007669"/>
    <property type="project" value="UniProtKB-KW"/>
</dbReference>
<dbReference type="STRING" id="1079859.SAMN04515674_11621"/>
<dbReference type="InterPro" id="IPR052043">
    <property type="entry name" value="PolySaccharide_Degr_Enz"/>
</dbReference>
<dbReference type="SUPFAM" id="SSF48208">
    <property type="entry name" value="Six-hairpin glycosidases"/>
    <property type="match status" value="1"/>
</dbReference>
<dbReference type="InterPro" id="IPR029062">
    <property type="entry name" value="Class_I_gatase-like"/>
</dbReference>
<gene>
    <name evidence="2" type="ORF">SAMN04515674_11621</name>
</gene>
<sequence>MKSPQQSFVNPSACVFSSLKKTGLIFTALLLFSSRISFGQSAWSEKMAASVMASHPDSLAYSEEGKKAHWDYEQGLMLKALERVFLRTGDAKYYRYIVKDIDSFVDEKGNIRTYKAEDYNTDNITGGRAFLFLYNETRKEKYKLAADLLRKQLETQPRTKEGGFWHKKRYPYQMWLDGLYMAEPFYAEYSKMFNDQKAFDDIANQFIWMEKNARDPKTGLLYHGWDESRQQRWADPKTGVSPNFWDRSIGWYAMALVDVLDYFPENHPKRPELVAIFQRLMPAVVRFQDPKEGCWYQVMDKLNGKGNYLEASGSAMFVYSLAKGVRTGLLNKSYMAYAEKGFKGMLKNFIETDAKGFIHLNKAVSVSGLGGEPYRDGSYEYYLKEPIRKDDFKGTGPFIMASIEMEIAKEQSVGKGKTVGLDYYFNNEYRVTKNGEKERFHYIWEDRLDSGYWTWGNIFQDYGAKLASVPQAPTAANLAKLDVYIIVDPDTPKETAKPNYIQPEHVKTISNWVKDGGTLVLFANDSSNVELTHFNTLAKAFGIEFTYKNRNMVKNNVYEQGKFIIPEHHPIFGNTKKVFIKELATLSVKQPARAVLSEGGDDVMAVTKYGKGTVFVLGDPWIYNEYLNGKRLPTDFENFNAAKDLSKWLLSNARKKTGK</sequence>
<name>A0A1I5XXH2_9BACT</name>
<accession>A0A1I5XXH2</accession>
<dbReference type="InterPro" id="IPR012341">
    <property type="entry name" value="6hp_glycosidase-like_sf"/>
</dbReference>